<accession>A0A554A4B5</accession>
<name>A0A554A4B5_9BACI</name>
<evidence type="ECO:0000313" key="2">
    <source>
        <dbReference type="Proteomes" id="UP000318521"/>
    </source>
</evidence>
<dbReference type="Proteomes" id="UP000318521">
    <property type="component" value="Unassembled WGS sequence"/>
</dbReference>
<dbReference type="AlphaFoldDB" id="A0A554A4B5"/>
<keyword evidence="2" id="KW-1185">Reference proteome</keyword>
<comment type="caution">
    <text evidence="1">The sequence shown here is derived from an EMBL/GenBank/DDBJ whole genome shotgun (WGS) entry which is preliminary data.</text>
</comment>
<sequence>MKKKVLISVITLLLIVGGVFVVRGFTQTGVTALDDSFTREFLDEEVEVGEGFYLFEARNGQYTMWFPENYYIANDRFAYESSNVFEVFNVGSGKEISEAFNRTLQVDYRGRDDQNLEDVQEEFIRLLASSSYQDEFKEYNLEEQIIQYGYSHITAGGHNIEVKNPNELAPNTFFGIASKKDGSEFVMIQYDILCDEKQPCDVNANEEIEFFESLIEHVNFK</sequence>
<reference evidence="1 2" key="1">
    <citation type="submission" date="2019-07" db="EMBL/GenBank/DDBJ databases">
        <authorList>
            <person name="Park Y.J."/>
            <person name="Jeong S.E."/>
            <person name="Jung H.S."/>
        </authorList>
    </citation>
    <scope>NUCLEOTIDE SEQUENCE [LARGE SCALE GENOMIC DNA]</scope>
    <source>
        <strain evidence="2">P16(2019)</strain>
    </source>
</reference>
<gene>
    <name evidence="1" type="ORF">FN960_02960</name>
</gene>
<evidence type="ECO:0000313" key="1">
    <source>
        <dbReference type="EMBL" id="TSB48528.1"/>
    </source>
</evidence>
<protein>
    <submittedName>
        <fullName evidence="1">Uncharacterized protein</fullName>
    </submittedName>
</protein>
<dbReference type="EMBL" id="VLXZ01000001">
    <property type="protein sequence ID" value="TSB48528.1"/>
    <property type="molecule type" value="Genomic_DNA"/>
</dbReference>
<organism evidence="1 2">
    <name type="scientific">Alkalicoccobacillus porphyridii</name>
    <dbReference type="NCBI Taxonomy" id="2597270"/>
    <lineage>
        <taxon>Bacteria</taxon>
        <taxon>Bacillati</taxon>
        <taxon>Bacillota</taxon>
        <taxon>Bacilli</taxon>
        <taxon>Bacillales</taxon>
        <taxon>Bacillaceae</taxon>
        <taxon>Alkalicoccobacillus</taxon>
    </lineage>
</organism>
<dbReference type="OrthoDB" id="2890438at2"/>
<proteinExistence type="predicted"/>
<dbReference type="RefSeq" id="WP_143846872.1">
    <property type="nucleotide sequence ID" value="NZ_VLXZ01000001.1"/>
</dbReference>